<dbReference type="SUPFAM" id="SSF56954">
    <property type="entry name" value="Outer membrane efflux proteins (OEP)"/>
    <property type="match status" value="1"/>
</dbReference>
<feature type="chain" id="PRO_5046202962" evidence="9">
    <location>
        <begin position="24"/>
        <end position="450"/>
    </location>
</feature>
<evidence type="ECO:0000256" key="8">
    <source>
        <dbReference type="SAM" id="Coils"/>
    </source>
</evidence>
<dbReference type="EMBL" id="JBHSKT010000006">
    <property type="protein sequence ID" value="MFC5271226.1"/>
    <property type="molecule type" value="Genomic_DNA"/>
</dbReference>
<name>A0ABW0EC85_9BACT</name>
<keyword evidence="6" id="KW-0472">Membrane</keyword>
<keyword evidence="7" id="KW-0998">Cell outer membrane</keyword>
<keyword evidence="3" id="KW-0813">Transport</keyword>
<comment type="similarity">
    <text evidence="2">Belongs to the outer membrane factor (OMF) (TC 1.B.17) family.</text>
</comment>
<feature type="signal peptide" evidence="9">
    <location>
        <begin position="1"/>
        <end position="23"/>
    </location>
</feature>
<evidence type="ECO:0000313" key="10">
    <source>
        <dbReference type="EMBL" id="MFC5271226.1"/>
    </source>
</evidence>
<dbReference type="InterPro" id="IPR051906">
    <property type="entry name" value="TolC-like"/>
</dbReference>
<evidence type="ECO:0000256" key="3">
    <source>
        <dbReference type="ARBA" id="ARBA00022448"/>
    </source>
</evidence>
<organism evidence="10 11">
    <name type="scientific">Adhaeribacter terreus</name>
    <dbReference type="NCBI Taxonomy" id="529703"/>
    <lineage>
        <taxon>Bacteria</taxon>
        <taxon>Pseudomonadati</taxon>
        <taxon>Bacteroidota</taxon>
        <taxon>Cytophagia</taxon>
        <taxon>Cytophagales</taxon>
        <taxon>Hymenobacteraceae</taxon>
        <taxon>Adhaeribacter</taxon>
    </lineage>
</organism>
<evidence type="ECO:0000256" key="2">
    <source>
        <dbReference type="ARBA" id="ARBA00007613"/>
    </source>
</evidence>
<dbReference type="InterPro" id="IPR003423">
    <property type="entry name" value="OMP_efflux"/>
</dbReference>
<proteinExistence type="inferred from homology"/>
<evidence type="ECO:0000256" key="6">
    <source>
        <dbReference type="ARBA" id="ARBA00023136"/>
    </source>
</evidence>
<keyword evidence="5" id="KW-0812">Transmembrane</keyword>
<evidence type="ECO:0000256" key="4">
    <source>
        <dbReference type="ARBA" id="ARBA00022452"/>
    </source>
</evidence>
<keyword evidence="8" id="KW-0175">Coiled coil</keyword>
<sequence length="450" mass="49810">MKTISKLFLLVLLSAFNVSASQAQNTPQAFSLKQAVDYALQNQERLKIAQNETKIANAKIGEIRAIGLPQVNIGAEVGNNFIPQSTFLPAEIFGGPAGEFLPVEFTPKFTGSAAISASQLLFNGSYLIGLKAASTYSQLSAKQLVQTEIQTTEQVTKAYYTVLVSHARRELLDANLSRLDTLLKQTKEMHKNGFVEKLDVDRLTVTYNNLKIEQQKTDRLIELSETLLKFQMGMNQQEAITLTDKLDNVEVDMNKVNTKDFNYANRIEYAILETQRDLATLDIRNIKAGYYPSLALNARYGGNMANNLFSAVTKPDNWLSFGYVGIGLQIPVFDGLSKSYQTQQAKLRLENANHGLNLTKQSIDLQLNSSSTNLTNALQQLESQKQNMALAEDIARVAKIKFQEGVGSNLEVVNAETDLRTAQTNYYAALFDALIAKVDLDVATGTLVQK</sequence>
<keyword evidence="9" id="KW-0732">Signal</keyword>
<dbReference type="Pfam" id="PF02321">
    <property type="entry name" value="OEP"/>
    <property type="match status" value="2"/>
</dbReference>
<evidence type="ECO:0000256" key="7">
    <source>
        <dbReference type="ARBA" id="ARBA00023237"/>
    </source>
</evidence>
<dbReference type="Proteomes" id="UP001596161">
    <property type="component" value="Unassembled WGS sequence"/>
</dbReference>
<reference evidence="11" key="1">
    <citation type="journal article" date="2019" name="Int. J. Syst. Evol. Microbiol.">
        <title>The Global Catalogue of Microorganisms (GCM) 10K type strain sequencing project: providing services to taxonomists for standard genome sequencing and annotation.</title>
        <authorList>
            <consortium name="The Broad Institute Genomics Platform"/>
            <consortium name="The Broad Institute Genome Sequencing Center for Infectious Disease"/>
            <person name="Wu L."/>
            <person name="Ma J."/>
        </authorList>
    </citation>
    <scope>NUCLEOTIDE SEQUENCE [LARGE SCALE GENOMIC DNA]</scope>
    <source>
        <strain evidence="11">KACC 12602</strain>
    </source>
</reference>
<comment type="caution">
    <text evidence="10">The sequence shown here is derived from an EMBL/GenBank/DDBJ whole genome shotgun (WGS) entry which is preliminary data.</text>
</comment>
<dbReference type="PANTHER" id="PTHR30026">
    <property type="entry name" value="OUTER MEMBRANE PROTEIN TOLC"/>
    <property type="match status" value="1"/>
</dbReference>
<dbReference type="RefSeq" id="WP_378017593.1">
    <property type="nucleotide sequence ID" value="NZ_JBHSKT010000006.1"/>
</dbReference>
<evidence type="ECO:0000256" key="5">
    <source>
        <dbReference type="ARBA" id="ARBA00022692"/>
    </source>
</evidence>
<feature type="coiled-coil region" evidence="8">
    <location>
        <begin position="367"/>
        <end position="394"/>
    </location>
</feature>
<evidence type="ECO:0000256" key="9">
    <source>
        <dbReference type="SAM" id="SignalP"/>
    </source>
</evidence>
<dbReference type="Gene3D" id="1.20.1600.10">
    <property type="entry name" value="Outer membrane efflux proteins (OEP)"/>
    <property type="match status" value="1"/>
</dbReference>
<protein>
    <submittedName>
        <fullName evidence="10">TolC family protein</fullName>
    </submittedName>
</protein>
<evidence type="ECO:0000256" key="1">
    <source>
        <dbReference type="ARBA" id="ARBA00004442"/>
    </source>
</evidence>
<comment type="subcellular location">
    <subcellularLocation>
        <location evidence="1">Cell outer membrane</location>
    </subcellularLocation>
</comment>
<gene>
    <name evidence="10" type="ORF">ACFPIB_11435</name>
</gene>
<keyword evidence="4" id="KW-1134">Transmembrane beta strand</keyword>
<keyword evidence="11" id="KW-1185">Reference proteome</keyword>
<dbReference type="PANTHER" id="PTHR30026:SF20">
    <property type="entry name" value="OUTER MEMBRANE PROTEIN TOLC"/>
    <property type="match status" value="1"/>
</dbReference>
<accession>A0ABW0EC85</accession>
<evidence type="ECO:0000313" key="11">
    <source>
        <dbReference type="Proteomes" id="UP001596161"/>
    </source>
</evidence>